<keyword evidence="4" id="KW-1185">Reference proteome</keyword>
<dbReference type="EMBL" id="JALJOV010001961">
    <property type="protein sequence ID" value="KAK9837370.1"/>
    <property type="molecule type" value="Genomic_DNA"/>
</dbReference>
<feature type="compositionally biased region" description="Basic and acidic residues" evidence="2">
    <location>
        <begin position="1"/>
        <end position="14"/>
    </location>
</feature>
<dbReference type="AlphaFoldDB" id="A0AAW1RUG9"/>
<name>A0AAW1RUG9_9CHLO</name>
<accession>A0AAW1RUG9</accession>
<reference evidence="3 4" key="1">
    <citation type="journal article" date="2024" name="Nat. Commun.">
        <title>Phylogenomics reveals the evolutionary origins of lichenization in chlorophyte algae.</title>
        <authorList>
            <person name="Puginier C."/>
            <person name="Libourel C."/>
            <person name="Otte J."/>
            <person name="Skaloud P."/>
            <person name="Haon M."/>
            <person name="Grisel S."/>
            <person name="Petersen M."/>
            <person name="Berrin J.G."/>
            <person name="Delaux P.M."/>
            <person name="Dal Grande F."/>
            <person name="Keller J."/>
        </authorList>
    </citation>
    <scope>NUCLEOTIDE SEQUENCE [LARGE SCALE GENOMIC DNA]</scope>
    <source>
        <strain evidence="3 4">SAG 2523</strain>
    </source>
</reference>
<sequence length="68" mass="7479">MLQQLDARESHPDIEVAGNQDPAEVAEASQRIEALQQRLEAATKTRKEAICRLEGLALAMAPWHATLS</sequence>
<keyword evidence="1" id="KW-0175">Coiled coil</keyword>
<evidence type="ECO:0000256" key="1">
    <source>
        <dbReference type="SAM" id="Coils"/>
    </source>
</evidence>
<organism evidence="3 4">
    <name type="scientific">Apatococcus fuscideae</name>
    <dbReference type="NCBI Taxonomy" id="2026836"/>
    <lineage>
        <taxon>Eukaryota</taxon>
        <taxon>Viridiplantae</taxon>
        <taxon>Chlorophyta</taxon>
        <taxon>core chlorophytes</taxon>
        <taxon>Trebouxiophyceae</taxon>
        <taxon>Chlorellales</taxon>
        <taxon>Chlorellaceae</taxon>
        <taxon>Apatococcus</taxon>
    </lineage>
</organism>
<protein>
    <submittedName>
        <fullName evidence="3">Uncharacterized protein</fullName>
    </submittedName>
</protein>
<feature type="coiled-coil region" evidence="1">
    <location>
        <begin position="25"/>
        <end position="52"/>
    </location>
</feature>
<evidence type="ECO:0000313" key="3">
    <source>
        <dbReference type="EMBL" id="KAK9837370.1"/>
    </source>
</evidence>
<comment type="caution">
    <text evidence="3">The sequence shown here is derived from an EMBL/GenBank/DDBJ whole genome shotgun (WGS) entry which is preliminary data.</text>
</comment>
<feature type="region of interest" description="Disordered" evidence="2">
    <location>
        <begin position="1"/>
        <end position="23"/>
    </location>
</feature>
<dbReference type="Proteomes" id="UP001485043">
    <property type="component" value="Unassembled WGS sequence"/>
</dbReference>
<evidence type="ECO:0000313" key="4">
    <source>
        <dbReference type="Proteomes" id="UP001485043"/>
    </source>
</evidence>
<proteinExistence type="predicted"/>
<gene>
    <name evidence="3" type="ORF">WJX84_012205</name>
</gene>
<evidence type="ECO:0000256" key="2">
    <source>
        <dbReference type="SAM" id="MobiDB-lite"/>
    </source>
</evidence>